<feature type="transmembrane region" description="Helical" evidence="1">
    <location>
        <begin position="319"/>
        <end position="341"/>
    </location>
</feature>
<keyword evidence="1" id="KW-0812">Transmembrane</keyword>
<dbReference type="InterPro" id="IPR051057">
    <property type="entry name" value="PI-PLC_domain"/>
</dbReference>
<evidence type="ECO:0008006" key="4">
    <source>
        <dbReference type="Google" id="ProtNLM"/>
    </source>
</evidence>
<keyword evidence="1" id="KW-1133">Transmembrane helix</keyword>
<protein>
    <recommendedName>
        <fullName evidence="4">Integral membrane protein</fullName>
    </recommendedName>
</protein>
<accession>A0ABW2GK71</accession>
<feature type="transmembrane region" description="Helical" evidence="1">
    <location>
        <begin position="288"/>
        <end position="307"/>
    </location>
</feature>
<dbReference type="Proteomes" id="UP001596413">
    <property type="component" value="Unassembled WGS sequence"/>
</dbReference>
<evidence type="ECO:0000256" key="1">
    <source>
        <dbReference type="SAM" id="Phobius"/>
    </source>
</evidence>
<sequence length="717" mass="75625">MAGVRRAGRVARPVLWHTAFAAALLLVLTALTLIRLTVADPASYTRALRAADGYERAYDEILVDPAARAQLRTGALGIPLRSDVVIDNLPLLVPRPALEAAAEGGAAALTSYLTGRTDSVSRAELLRPLTRSAQEAGRRHLTALRADADPATARRLGRLVRELQEVPAERWRTGDATDVLGTPLSAFVDDTWDARTAAQINGLLDPLLQVLGSEAAGEEDGAKAGGAGAASGVPSLVSPLAPPLGYGAGSAAAARPAAHEPSSAAAASVPPPRIGLLRPAVAASASPLSYGAVLLATAGACLLALRAARRTGVSRTHTAAAVCGGAAVLASATGLLAWALLPEPAELTRQLPGSVASLATDVLTRLYADAALRWSLAVLALTLLALVLPALRRRSRRRALTAGVLVAVQLALLPAVPSASVAAPAREVCNGGAELCARPYDRVVQIASHNAMSTVADGFLNAHHDEPITVQLDRGVRALMLDTHYWETGETLLPAGLRGRARETLVRAVDDVVSARRGTWLCHGPCRLGASDLTGQLRAVGRWLDAHPREVVTLIVQDDIPPAATERAFRRAGLLRLLARPPADPTGPWPTLGSMIRRGQRLVVFAEYSDGPMLWYPNLYRYATETPYTVGEPAQLDCAPNRGGAGRAKRIFLLNHFVTRDRAADRAAAAQVNRPEEIIARAHRCERLRGRLPTVIAVNHVQLGDAVQAARRLNAGE</sequence>
<dbReference type="Pfam" id="PF26146">
    <property type="entry name" value="PI-PLC_X"/>
    <property type="match status" value="1"/>
</dbReference>
<gene>
    <name evidence="2" type="ORF">ACFQLX_23715</name>
</gene>
<keyword evidence="3" id="KW-1185">Reference proteome</keyword>
<dbReference type="RefSeq" id="WP_386418299.1">
    <property type="nucleotide sequence ID" value="NZ_JBHSZO010000052.1"/>
</dbReference>
<organism evidence="2 3">
    <name type="scientific">Streptomyces polyrhachis</name>
    <dbReference type="NCBI Taxonomy" id="1282885"/>
    <lineage>
        <taxon>Bacteria</taxon>
        <taxon>Bacillati</taxon>
        <taxon>Actinomycetota</taxon>
        <taxon>Actinomycetes</taxon>
        <taxon>Kitasatosporales</taxon>
        <taxon>Streptomycetaceae</taxon>
        <taxon>Streptomyces</taxon>
    </lineage>
</organism>
<feature type="transmembrane region" description="Helical" evidence="1">
    <location>
        <begin position="371"/>
        <end position="391"/>
    </location>
</feature>
<feature type="transmembrane region" description="Helical" evidence="1">
    <location>
        <begin position="398"/>
        <end position="416"/>
    </location>
</feature>
<dbReference type="InterPro" id="IPR017946">
    <property type="entry name" value="PLC-like_Pdiesterase_TIM-brl"/>
</dbReference>
<dbReference type="Gene3D" id="3.20.20.190">
    <property type="entry name" value="Phosphatidylinositol (PI) phosphodiesterase"/>
    <property type="match status" value="1"/>
</dbReference>
<reference evidence="3" key="1">
    <citation type="journal article" date="2019" name="Int. J. Syst. Evol. Microbiol.">
        <title>The Global Catalogue of Microorganisms (GCM) 10K type strain sequencing project: providing services to taxonomists for standard genome sequencing and annotation.</title>
        <authorList>
            <consortium name="The Broad Institute Genomics Platform"/>
            <consortium name="The Broad Institute Genome Sequencing Center for Infectious Disease"/>
            <person name="Wu L."/>
            <person name="Ma J."/>
        </authorList>
    </citation>
    <scope>NUCLEOTIDE SEQUENCE [LARGE SCALE GENOMIC DNA]</scope>
    <source>
        <strain evidence="3">CGMCC 1.13681</strain>
    </source>
</reference>
<name>A0ABW2GK71_9ACTN</name>
<dbReference type="SUPFAM" id="SSF51695">
    <property type="entry name" value="PLC-like phosphodiesterases"/>
    <property type="match status" value="1"/>
</dbReference>
<dbReference type="PANTHER" id="PTHR13593:SF140">
    <property type="entry name" value="PLC-LIKE PHOSPHODIESTERASE"/>
    <property type="match status" value="1"/>
</dbReference>
<keyword evidence="1" id="KW-0472">Membrane</keyword>
<evidence type="ECO:0000313" key="3">
    <source>
        <dbReference type="Proteomes" id="UP001596413"/>
    </source>
</evidence>
<comment type="caution">
    <text evidence="2">The sequence shown here is derived from an EMBL/GenBank/DDBJ whole genome shotgun (WGS) entry which is preliminary data.</text>
</comment>
<evidence type="ECO:0000313" key="2">
    <source>
        <dbReference type="EMBL" id="MFC7221143.1"/>
    </source>
</evidence>
<dbReference type="PANTHER" id="PTHR13593">
    <property type="match status" value="1"/>
</dbReference>
<dbReference type="EMBL" id="JBHSZO010000052">
    <property type="protein sequence ID" value="MFC7221143.1"/>
    <property type="molecule type" value="Genomic_DNA"/>
</dbReference>
<proteinExistence type="predicted"/>